<protein>
    <submittedName>
        <fullName evidence="3">Uncharacterized protein LOC120270400</fullName>
    </submittedName>
</protein>
<organism evidence="2 3">
    <name type="scientific">Dioscorea cayennensis subsp. rotundata</name>
    <name type="common">White Guinea yam</name>
    <name type="synonym">Dioscorea rotundata</name>
    <dbReference type="NCBI Taxonomy" id="55577"/>
    <lineage>
        <taxon>Eukaryota</taxon>
        <taxon>Viridiplantae</taxon>
        <taxon>Streptophyta</taxon>
        <taxon>Embryophyta</taxon>
        <taxon>Tracheophyta</taxon>
        <taxon>Spermatophyta</taxon>
        <taxon>Magnoliopsida</taxon>
        <taxon>Liliopsida</taxon>
        <taxon>Dioscoreales</taxon>
        <taxon>Dioscoreaceae</taxon>
        <taxon>Dioscorea</taxon>
    </lineage>
</organism>
<dbReference type="InterPro" id="IPR026960">
    <property type="entry name" value="RVT-Znf"/>
</dbReference>
<dbReference type="RefSeq" id="XP_039133327.1">
    <property type="nucleotide sequence ID" value="XM_039277393.1"/>
</dbReference>
<dbReference type="PROSITE" id="PS50878">
    <property type="entry name" value="RT_POL"/>
    <property type="match status" value="1"/>
</dbReference>
<proteinExistence type="predicted"/>
<dbReference type="Proteomes" id="UP001515500">
    <property type="component" value="Chromosome 10"/>
</dbReference>
<name>A0AB40C0N9_DIOCR</name>
<dbReference type="Pfam" id="PF00078">
    <property type="entry name" value="RVT_1"/>
    <property type="match status" value="1"/>
</dbReference>
<evidence type="ECO:0000313" key="2">
    <source>
        <dbReference type="Proteomes" id="UP001515500"/>
    </source>
</evidence>
<dbReference type="PANTHER" id="PTHR33116:SF78">
    <property type="entry name" value="OS12G0587133 PROTEIN"/>
    <property type="match status" value="1"/>
</dbReference>
<keyword evidence="2" id="KW-1185">Reference proteome</keyword>
<dbReference type="GeneID" id="120270400"/>
<dbReference type="Pfam" id="PF13966">
    <property type="entry name" value="zf-RVT"/>
    <property type="match status" value="1"/>
</dbReference>
<accession>A0AB40C0N9</accession>
<reference evidence="3" key="1">
    <citation type="submission" date="2025-08" db="UniProtKB">
        <authorList>
            <consortium name="RefSeq"/>
        </authorList>
    </citation>
    <scope>IDENTIFICATION</scope>
</reference>
<gene>
    <name evidence="3" type="primary">LOC120270400</name>
</gene>
<feature type="domain" description="Reverse transcriptase" evidence="1">
    <location>
        <begin position="1"/>
        <end position="185"/>
    </location>
</feature>
<evidence type="ECO:0000313" key="3">
    <source>
        <dbReference type="RefSeq" id="XP_039133327.1"/>
    </source>
</evidence>
<dbReference type="CDD" id="cd01650">
    <property type="entry name" value="RT_nLTR_like"/>
    <property type="match status" value="1"/>
</dbReference>
<dbReference type="PANTHER" id="PTHR33116">
    <property type="entry name" value="REVERSE TRANSCRIPTASE ZINC-BINDING DOMAIN-CONTAINING PROTEIN-RELATED-RELATED"/>
    <property type="match status" value="1"/>
</dbReference>
<evidence type="ECO:0000259" key="1">
    <source>
        <dbReference type="PROSITE" id="PS50878"/>
    </source>
</evidence>
<dbReference type="InterPro" id="IPR043502">
    <property type="entry name" value="DNA/RNA_pol_sf"/>
</dbReference>
<sequence length="460" mass="53419">MGSCAMKIDLHKAYNTVSWDFVEEVMLAFNFPGHFIKLVMSSVRTCMFSIMINGQLEGYFQGKRGLRQGDPLSPLLFVLCMEYLTRFLNKVTENGFSFHMKCEEIKLSHLCFADDLFVFANGDGNSVEKIKEALDHFEEVSGLVPNMQKSEVIFSGVEHPVKLKILGILGFKEGALPIKYLGLPLISSRLTRLHCQELEKQSLWAIWVTKVKLKKLSFWGITKTVDSSWNWRNLLKLRNIARPLFEYKLGDGKQFSFWYDPWCNGYALIDLFPGISFNEPYISRDSVVGDFWIQGRWLLPARWNGTMVSIERFLTDHFSVNVNQVDSIICRVDKHGKFNTVHDRLRTKKKLHQWGIANSNSCVFCNAEREEVDHLFFECCFSKEIWRRVLRAVNVRREPFVWKREVSWFSRKACGKTLLANVRRAAMAANVYTIWRARNASIFQQKNITADKVFGQIREI</sequence>
<dbReference type="AlphaFoldDB" id="A0AB40C0N9"/>
<dbReference type="SUPFAM" id="SSF56672">
    <property type="entry name" value="DNA/RNA polymerases"/>
    <property type="match status" value="1"/>
</dbReference>
<dbReference type="InterPro" id="IPR000477">
    <property type="entry name" value="RT_dom"/>
</dbReference>